<dbReference type="InterPro" id="IPR011010">
    <property type="entry name" value="DNA_brk_join_enz"/>
</dbReference>
<evidence type="ECO:0008006" key="5">
    <source>
        <dbReference type="Google" id="ProtNLM"/>
    </source>
</evidence>
<dbReference type="RefSeq" id="WP_061333104.1">
    <property type="nucleotide sequence ID" value="NZ_LOCO01000021.1"/>
</dbReference>
<dbReference type="GO" id="GO:0015074">
    <property type="term" value="P:DNA integration"/>
    <property type="evidence" value="ECO:0007669"/>
    <property type="project" value="InterPro"/>
</dbReference>
<accession>A0A137S5D1</accession>
<feature type="region of interest" description="Disordered" evidence="2">
    <location>
        <begin position="1122"/>
        <end position="1146"/>
    </location>
</feature>
<reference evidence="4" key="1">
    <citation type="submission" date="2015-12" db="EMBL/GenBank/DDBJ databases">
        <authorList>
            <person name="Lima A."/>
            <person name="Farahani Zayas N."/>
            <person name="Castro Da Silva M.A."/>
            <person name="Cabral A."/>
            <person name="Pessatti M.L."/>
        </authorList>
    </citation>
    <scope>NUCLEOTIDE SEQUENCE [LARGE SCALE GENOMIC DNA]</scope>
    <source>
        <strain evidence="4">LAMA 842</strain>
    </source>
</reference>
<keyword evidence="4" id="KW-1185">Reference proteome</keyword>
<dbReference type="SUPFAM" id="SSF56349">
    <property type="entry name" value="DNA breaking-rejoining enzymes"/>
    <property type="match status" value="1"/>
</dbReference>
<dbReference type="Proteomes" id="UP000070282">
    <property type="component" value="Unassembled WGS sequence"/>
</dbReference>
<gene>
    <name evidence="3" type="ORF">J122_3204</name>
</gene>
<evidence type="ECO:0000313" key="4">
    <source>
        <dbReference type="Proteomes" id="UP000070282"/>
    </source>
</evidence>
<sequence length="1822" mass="204999">MPSNDKQKWHGADQSDNDDLTLRHPGPHLQAIRSWAEQNNVSDIFNAIALTFGFTENFTIIGNLYRELSNPDSKAILHQWVDNPYISHLNRLLFSLNQDKDFANNYSGLHQGVSRGNTKTILRSAGADLKNEHFLLELVIQPQPPSDNKLLDRLRRTLKIWLIVQALERTAEHNCPHDNQIQQVASTLCLPGENSKWTLIDNILEMSLKACPSDHYSYSQFNLAIRHAASQLIARYSGPETRKELLLLKAIQRVAEGQLNPTRVQKTETAFQTSFTNLLKATESALDLSSSAGGPQLLAYSDSETDSADEEALQQMLLFGINPEETPEQQKLSGRSILMQTAELSNYLPWSWEKPLPPEAHQLDQWINCTLADDRPEDKLGAALVWLAVHLERSLEFIQEIEITDDLRDEWSISQDLVTAHRERPRRHSSWLPDAEAQPLIEPFQDSLRVTLPEQIQSVLREATHVFPDISTLRQLWARASPLALTTWFRQHANRHFPRLTSAKLANAQSQSVFDQSGDHSLARILSAHPRAALPAACGYANWSIAQVQNGFGLPLQNPALGDERTNLLGSLLTPLESILVEGVREATQTVLDSSQGDPIIFHNHLVQYTVTALNAATGCRNLSEPFESIAHFCDHPPAVFINDKSDDGLHCGRMVPLAGGANRLLADYLEHLRRFKASLPDQHKNLAHRIQQVLEGNSDTLPLFFLLDSHGAWHPLNDLAVPGTELFSWPLPKNLFRHRFAQQLARMNVHPEVIDGWMGHGERGTTSYSDHSAMCWREDRERYKDALDDCFDRLGFMVPLPKASYGITALEPKQTVDTYREPDCFGQARRHTERLRARDLARSAARKELDLALDARPASDEHELNQSDVDGLVKRMITRENGMPHPQAAVRMEVLVQWLEEHSPHTRQFIRHRTLRLGSERSLVRDTCPKALQIMPNLERWAQDTKQAIRQARLSKSDSLALATAFVAIEKRISYLGLLEDLVQGKNFRVIQHKQRVYVEYSESLELENYNQPVQRHQIDHTTGRLLAKGLGIKDSKDLDTAPCPKSLQSLATILAETRHLDDVKRNERSVGALLKELSRLIEQANLIDLPGMVAGALSNRNPPTSLCLYDYFRLTEGQRYQPPESAPEQSLPDTENLPPIPASASGTYPEPFYDSAKAFLGGLQDILNQYTKAKSREIAKQVEQHCRAHTHSVSSAVLLLGYWVAHRTRKGKGRANHAHKAYAAGSIKRYLGELSGPFCGFAYKADLLLMAEEDVTELCAKMLSHCADKLKDLPYFSARLIEFFDWASERGVSSPDWDELDLGSVRRSVRPRLFSESEYLQALQLLLHPDTDDIERGMQAAFVLLLGFRFGLRAQEAIGLLRSDWCEAAGLTWVLVQSNSIRGLKNSVHSRRAVPLVFQLSAVERSLVTSILTRYTTRLGKADNKPILADKEGNLTPFAGPIPSDIARTLKLVTGNTRMSLHQARHGFCNVLSSALFEIDTPLAQQLTESVDRESLRKILLGNHGLPSRRGSMAIARALGHHSPRTQFRSYNRMMTEWADRLTPVTTHYAGTISKALQIDRWPVKSASEVESPAPAIFAQRTRLMPLIVMEALRLMALGYAARGIEPLLRLPPGELADVETLVDRINAGLRFKVYDPEQMKKTFVYGIKLPKYILKSRPAGVWPRLLHMCDELHNCEELDTDRPLPSLAQASNLVGRNGHLLMNEVEDAHLMRLLVDAFKIPEHSYKVVIKSKPDYAPRAQRVVLAGEFLPAAASLQLDTFNEDYDKSYTRARSYAGLVLTSPMATQIHDRLELVLLYIAIAAAYCPRPAPLTPLRTYPN</sequence>
<evidence type="ECO:0000313" key="3">
    <source>
        <dbReference type="EMBL" id="KXO07639.1"/>
    </source>
</evidence>
<evidence type="ECO:0000256" key="2">
    <source>
        <dbReference type="SAM" id="MobiDB-lite"/>
    </source>
</evidence>
<dbReference type="Gene3D" id="1.10.443.10">
    <property type="entry name" value="Intergrase catalytic core"/>
    <property type="match status" value="1"/>
</dbReference>
<dbReference type="GO" id="GO:0003677">
    <property type="term" value="F:DNA binding"/>
    <property type="evidence" value="ECO:0007669"/>
    <property type="project" value="InterPro"/>
</dbReference>
<keyword evidence="1" id="KW-0233">DNA recombination</keyword>
<dbReference type="EMBL" id="LOCO01000021">
    <property type="protein sequence ID" value="KXO07639.1"/>
    <property type="molecule type" value="Genomic_DNA"/>
</dbReference>
<dbReference type="PATRIC" id="fig|1306954.6.peg.1773"/>
<proteinExistence type="predicted"/>
<protein>
    <recommendedName>
        <fullName evidence="5">Tyr recombinase domain-containing protein</fullName>
    </recommendedName>
</protein>
<feature type="region of interest" description="Disordered" evidence="2">
    <location>
        <begin position="1"/>
        <end position="23"/>
    </location>
</feature>
<organism evidence="3 4">
    <name type="scientific">Marinobacter excellens LAMA 842</name>
    <dbReference type="NCBI Taxonomy" id="1306954"/>
    <lineage>
        <taxon>Bacteria</taxon>
        <taxon>Pseudomonadati</taxon>
        <taxon>Pseudomonadota</taxon>
        <taxon>Gammaproteobacteria</taxon>
        <taxon>Pseudomonadales</taxon>
        <taxon>Marinobacteraceae</taxon>
        <taxon>Marinobacter</taxon>
    </lineage>
</organism>
<evidence type="ECO:0000256" key="1">
    <source>
        <dbReference type="ARBA" id="ARBA00023172"/>
    </source>
</evidence>
<name>A0A137S5D1_9GAMM</name>
<dbReference type="InterPro" id="IPR013762">
    <property type="entry name" value="Integrase-like_cat_sf"/>
</dbReference>
<dbReference type="GO" id="GO:0006310">
    <property type="term" value="P:DNA recombination"/>
    <property type="evidence" value="ECO:0007669"/>
    <property type="project" value="UniProtKB-KW"/>
</dbReference>
<comment type="caution">
    <text evidence="3">The sequence shown here is derived from an EMBL/GenBank/DDBJ whole genome shotgun (WGS) entry which is preliminary data.</text>
</comment>
<feature type="compositionally biased region" description="Basic and acidic residues" evidence="2">
    <location>
        <begin position="1"/>
        <end position="13"/>
    </location>
</feature>